<keyword evidence="10" id="KW-1185">Reference proteome</keyword>
<feature type="non-terminal residue" evidence="9">
    <location>
        <position position="428"/>
    </location>
</feature>
<gene>
    <name evidence="9" type="ORF">METBIDRAFT_38989</name>
</gene>
<dbReference type="GO" id="GO:0003712">
    <property type="term" value="F:transcription coregulator activity"/>
    <property type="evidence" value="ECO:0007669"/>
    <property type="project" value="InterPro"/>
</dbReference>
<evidence type="ECO:0000256" key="3">
    <source>
        <dbReference type="ARBA" id="ARBA00023015"/>
    </source>
</evidence>
<dbReference type="GO" id="GO:0045944">
    <property type="term" value="P:positive regulation of transcription by RNA polymerase II"/>
    <property type="evidence" value="ECO:0007669"/>
    <property type="project" value="UniProtKB-ARBA"/>
</dbReference>
<keyword evidence="6 7" id="KW-0539">Nucleus</keyword>
<evidence type="ECO:0000256" key="7">
    <source>
        <dbReference type="RuleBase" id="RU364059"/>
    </source>
</evidence>
<organism evidence="9 10">
    <name type="scientific">Metschnikowia bicuspidata var. bicuspidata NRRL YB-4993</name>
    <dbReference type="NCBI Taxonomy" id="869754"/>
    <lineage>
        <taxon>Eukaryota</taxon>
        <taxon>Fungi</taxon>
        <taxon>Dikarya</taxon>
        <taxon>Ascomycota</taxon>
        <taxon>Saccharomycotina</taxon>
        <taxon>Pichiomycetes</taxon>
        <taxon>Metschnikowiaceae</taxon>
        <taxon>Metschnikowia</taxon>
    </lineage>
</organism>
<feature type="domain" description="Mediator complex subunit Med1" evidence="8">
    <location>
        <begin position="8"/>
        <end position="418"/>
    </location>
</feature>
<evidence type="ECO:0000256" key="6">
    <source>
        <dbReference type="ARBA" id="ARBA00023242"/>
    </source>
</evidence>
<comment type="caution">
    <text evidence="9">The sequence shown here is derived from an EMBL/GenBank/DDBJ whole genome shotgun (WGS) entry which is preliminary data.</text>
</comment>
<dbReference type="PANTHER" id="PTHR35041:SF4">
    <property type="entry name" value="MEDIATOR OF RNA POLYMERASE II TRANSCRIPTION SUBUNIT 1"/>
    <property type="match status" value="1"/>
</dbReference>
<sequence>MPYESALQDSLRRLYSESSEFRISIEIIVKLAKSLSLDTFVDTEEFPGVTRLSIAGSLLLLEIDFEDDHTVSKVSLSLGNHPLETLAEENSSAKISGNIVSETATSVSSKNGAKTVVLSFLPDLRASFLRTLQTQLGLGQSSGSVAEEILFASLEGPKLGSFPRNLEYLADLDRVSPPEGDLIVYIENLAMYMSAIHHQECILNPEDWQIADGLTNSVGKVILNDKDQRHVGVFLQFWQDCRVLNHYLIQDQRPQMGRKYSALLAIEESKSPAVDYVLDAKSKPWHILTSSGEKLPYFFGGETEFAHLHNHQSVTANSNWKLVLRFAEPIFFPETLLQYLGITDYECAKPLELNNMWNEIAETGELRFKNTALEYVFAFDEFAPHVNLLAVSLGNLHILAELLPALRNQITFMKIFESVALDKNSEYV</sequence>
<evidence type="ECO:0000256" key="1">
    <source>
        <dbReference type="ARBA" id="ARBA00004123"/>
    </source>
</evidence>
<protein>
    <recommendedName>
        <fullName evidence="7">Mediator of RNA polymerase II transcription subunit 1</fullName>
    </recommendedName>
    <alternativeName>
        <fullName evidence="7">Mediator complex subunit 1</fullName>
    </alternativeName>
</protein>
<keyword evidence="3 7" id="KW-0805">Transcription regulation</keyword>
<proteinExistence type="inferred from homology"/>
<dbReference type="PANTHER" id="PTHR35041">
    <property type="entry name" value="MEDIATOR OF RNA POLYMERASE II TRANSCRIPTION SUBUNIT 1"/>
    <property type="match status" value="1"/>
</dbReference>
<accession>A0A1A0HEX8</accession>
<evidence type="ECO:0000256" key="2">
    <source>
        <dbReference type="ARBA" id="ARBA00006210"/>
    </source>
</evidence>
<dbReference type="AlphaFoldDB" id="A0A1A0HEX8"/>
<comment type="function">
    <text evidence="7">Component of the Mediator complex, a coactivator involved in the regulated transcription of nearly all RNA polymerase II-dependent genes. Mediator functions as a bridge to convey information from gene-specific regulatory proteins to the basal RNA polymerase II transcription machinery. Mediator is recruited to promoters by direct interactions with regulatory proteins and serves as a scaffold for the assembly of a functional preinitiation complex with RNA polymerase II and the general transcription factors.</text>
</comment>
<reference evidence="9 10" key="1">
    <citation type="submission" date="2016-05" db="EMBL/GenBank/DDBJ databases">
        <title>Comparative genomics of biotechnologically important yeasts.</title>
        <authorList>
            <consortium name="DOE Joint Genome Institute"/>
            <person name="Riley R."/>
            <person name="Haridas S."/>
            <person name="Wolfe K.H."/>
            <person name="Lopes M.R."/>
            <person name="Hittinger C.T."/>
            <person name="Goker M."/>
            <person name="Salamov A."/>
            <person name="Wisecaver J."/>
            <person name="Long T.M."/>
            <person name="Aerts A.L."/>
            <person name="Barry K."/>
            <person name="Choi C."/>
            <person name="Clum A."/>
            <person name="Coughlan A.Y."/>
            <person name="Deshpande S."/>
            <person name="Douglass A.P."/>
            <person name="Hanson S.J."/>
            <person name="Klenk H.-P."/>
            <person name="LaButti K."/>
            <person name="Lapidus A."/>
            <person name="Lindquist E."/>
            <person name="Lipzen A."/>
            <person name="Meier-kolthoff J.P."/>
            <person name="Ohm R.A."/>
            <person name="Otillar R.P."/>
            <person name="Pangilinan J."/>
            <person name="Peng Y."/>
            <person name="Rokas A."/>
            <person name="Rosa C.A."/>
            <person name="Scheuner C."/>
            <person name="Sibirny A.A."/>
            <person name="Slot J.C."/>
            <person name="Stielow J.B."/>
            <person name="Sun H."/>
            <person name="Kurtzman C.P."/>
            <person name="Blackwell M."/>
            <person name="Grigoriev I.V."/>
            <person name="Jeffries T.W."/>
        </authorList>
    </citation>
    <scope>NUCLEOTIDE SEQUENCE [LARGE SCALE GENOMIC DNA]</scope>
    <source>
        <strain evidence="9 10">NRRL YB-4993</strain>
    </source>
</reference>
<dbReference type="GO" id="GO:0016592">
    <property type="term" value="C:mediator complex"/>
    <property type="evidence" value="ECO:0007669"/>
    <property type="project" value="InterPro"/>
</dbReference>
<evidence type="ECO:0000256" key="4">
    <source>
        <dbReference type="ARBA" id="ARBA00023159"/>
    </source>
</evidence>
<evidence type="ECO:0000259" key="8">
    <source>
        <dbReference type="Pfam" id="PF10744"/>
    </source>
</evidence>
<dbReference type="RefSeq" id="XP_018713026.1">
    <property type="nucleotide sequence ID" value="XM_018857077.1"/>
</dbReference>
<name>A0A1A0HEX8_9ASCO</name>
<comment type="similarity">
    <text evidence="2 7">Belongs to the Mediator complex subunit 1 family.</text>
</comment>
<dbReference type="OrthoDB" id="5310959at2759"/>
<dbReference type="STRING" id="869754.A0A1A0HEX8"/>
<keyword evidence="5 7" id="KW-0804">Transcription</keyword>
<evidence type="ECO:0000313" key="9">
    <source>
        <dbReference type="EMBL" id="OBA22530.1"/>
    </source>
</evidence>
<evidence type="ECO:0000256" key="5">
    <source>
        <dbReference type="ARBA" id="ARBA00023163"/>
    </source>
</evidence>
<evidence type="ECO:0000313" key="10">
    <source>
        <dbReference type="Proteomes" id="UP000092555"/>
    </source>
</evidence>
<dbReference type="EMBL" id="LXTC01000002">
    <property type="protein sequence ID" value="OBA22530.1"/>
    <property type="molecule type" value="Genomic_DNA"/>
</dbReference>
<comment type="subcellular location">
    <subcellularLocation>
        <location evidence="1 7">Nucleus</location>
    </subcellularLocation>
</comment>
<keyword evidence="4 7" id="KW-0010">Activator</keyword>
<dbReference type="Proteomes" id="UP000092555">
    <property type="component" value="Unassembled WGS sequence"/>
</dbReference>
<dbReference type="GeneID" id="30030053"/>
<dbReference type="Pfam" id="PF10744">
    <property type="entry name" value="Med1"/>
    <property type="match status" value="1"/>
</dbReference>
<dbReference type="InterPro" id="IPR019680">
    <property type="entry name" value="Mediator_Med1"/>
</dbReference>